<keyword evidence="1" id="KW-0472">Membrane</keyword>
<evidence type="ECO:0000256" key="1">
    <source>
        <dbReference type="SAM" id="Phobius"/>
    </source>
</evidence>
<dbReference type="InterPro" id="IPR007272">
    <property type="entry name" value="Sulf_transp_TsuA/YedE"/>
</dbReference>
<feature type="transmembrane region" description="Helical" evidence="1">
    <location>
        <begin position="103"/>
        <end position="123"/>
    </location>
</feature>
<proteinExistence type="predicted"/>
<dbReference type="AlphaFoldDB" id="A0A3B0XNK3"/>
<gene>
    <name evidence="2" type="ORF">MNBD_GAMMA11-1379</name>
</gene>
<keyword evidence="1" id="KW-1133">Transmembrane helix</keyword>
<reference evidence="2" key="1">
    <citation type="submission" date="2018-06" db="EMBL/GenBank/DDBJ databases">
        <authorList>
            <person name="Zhirakovskaya E."/>
        </authorList>
    </citation>
    <scope>NUCLEOTIDE SEQUENCE</scope>
</reference>
<feature type="non-terminal residue" evidence="2">
    <location>
        <position position="132"/>
    </location>
</feature>
<name>A0A3B0XNK3_9ZZZZ</name>
<sequence length="132" mass="14533">MKNHIIYGIFGLLTGLVMSFIGFTDFNEIHKMFTLSDFRLILTFMGAVGLLTMGYAILDYKKQIPKKKYNKGTIPGSVLFGIGWAITGSCPIIAMIQLGQGQMAALLVIFGIYFGTWVFRRLVSAPLALDSG</sequence>
<dbReference type="EMBL" id="UOFG01000270">
    <property type="protein sequence ID" value="VAW66320.1"/>
    <property type="molecule type" value="Genomic_DNA"/>
</dbReference>
<feature type="transmembrane region" description="Helical" evidence="1">
    <location>
        <begin position="38"/>
        <end position="58"/>
    </location>
</feature>
<dbReference type="Pfam" id="PF04143">
    <property type="entry name" value="Sulf_transp"/>
    <property type="match status" value="1"/>
</dbReference>
<feature type="transmembrane region" description="Helical" evidence="1">
    <location>
        <begin position="78"/>
        <end position="96"/>
    </location>
</feature>
<feature type="transmembrane region" description="Helical" evidence="1">
    <location>
        <begin position="6"/>
        <end position="26"/>
    </location>
</feature>
<organism evidence="2">
    <name type="scientific">hydrothermal vent metagenome</name>
    <dbReference type="NCBI Taxonomy" id="652676"/>
    <lineage>
        <taxon>unclassified sequences</taxon>
        <taxon>metagenomes</taxon>
        <taxon>ecological metagenomes</taxon>
    </lineage>
</organism>
<accession>A0A3B0XNK3</accession>
<evidence type="ECO:0000313" key="2">
    <source>
        <dbReference type="EMBL" id="VAW66320.1"/>
    </source>
</evidence>
<protein>
    <submittedName>
        <fullName evidence="2">Uncharacterized protein</fullName>
    </submittedName>
</protein>
<keyword evidence="1" id="KW-0812">Transmembrane</keyword>